<name>A0ACC0AR24_CATRO</name>
<reference evidence="2" key="1">
    <citation type="journal article" date="2023" name="Nat. Plants">
        <title>Single-cell RNA sequencing provides a high-resolution roadmap for understanding the multicellular compartmentation of specialized metabolism.</title>
        <authorList>
            <person name="Sun S."/>
            <person name="Shen X."/>
            <person name="Li Y."/>
            <person name="Li Y."/>
            <person name="Wang S."/>
            <person name="Li R."/>
            <person name="Zhang H."/>
            <person name="Shen G."/>
            <person name="Guo B."/>
            <person name="Wei J."/>
            <person name="Xu J."/>
            <person name="St-Pierre B."/>
            <person name="Chen S."/>
            <person name="Sun C."/>
        </authorList>
    </citation>
    <scope>NUCLEOTIDE SEQUENCE [LARGE SCALE GENOMIC DNA]</scope>
</reference>
<keyword evidence="2" id="KW-1185">Reference proteome</keyword>
<dbReference type="EMBL" id="CM044705">
    <property type="protein sequence ID" value="KAI5662609.1"/>
    <property type="molecule type" value="Genomic_DNA"/>
</dbReference>
<organism evidence="1 2">
    <name type="scientific">Catharanthus roseus</name>
    <name type="common">Madagascar periwinkle</name>
    <name type="synonym">Vinca rosea</name>
    <dbReference type="NCBI Taxonomy" id="4058"/>
    <lineage>
        <taxon>Eukaryota</taxon>
        <taxon>Viridiplantae</taxon>
        <taxon>Streptophyta</taxon>
        <taxon>Embryophyta</taxon>
        <taxon>Tracheophyta</taxon>
        <taxon>Spermatophyta</taxon>
        <taxon>Magnoliopsida</taxon>
        <taxon>eudicotyledons</taxon>
        <taxon>Gunneridae</taxon>
        <taxon>Pentapetalae</taxon>
        <taxon>asterids</taxon>
        <taxon>lamiids</taxon>
        <taxon>Gentianales</taxon>
        <taxon>Apocynaceae</taxon>
        <taxon>Rauvolfioideae</taxon>
        <taxon>Vinceae</taxon>
        <taxon>Catharanthinae</taxon>
        <taxon>Catharanthus</taxon>
    </lineage>
</organism>
<dbReference type="Proteomes" id="UP001060085">
    <property type="component" value="Linkage Group LG05"/>
</dbReference>
<evidence type="ECO:0000313" key="1">
    <source>
        <dbReference type="EMBL" id="KAI5662609.1"/>
    </source>
</evidence>
<sequence length="198" mass="21911">MYIYICLNFFPGYIFHPSSKLKRAMASPAACVVTMGLLVLLCFSLCSAHRLLLDSAARIHTHEGSSRNAGGPKVPFEGLLFHSIPILPESPSSTSDGIPFAGEPVPPPHNLSPHHQEQTIFKNSKENPPRIRWVETDLEGGLLPLNNPTHHHEGQEQNIVMNSEEYPPEIHHHGHHQGVTEKMLTQNAHSHEANTDPA</sequence>
<accession>A0ACC0AR24</accession>
<proteinExistence type="predicted"/>
<gene>
    <name evidence="1" type="ORF">M9H77_21932</name>
</gene>
<comment type="caution">
    <text evidence="1">The sequence shown here is derived from an EMBL/GenBank/DDBJ whole genome shotgun (WGS) entry which is preliminary data.</text>
</comment>
<protein>
    <submittedName>
        <fullName evidence="1">Uncharacterized protein</fullName>
    </submittedName>
</protein>
<evidence type="ECO:0000313" key="2">
    <source>
        <dbReference type="Proteomes" id="UP001060085"/>
    </source>
</evidence>